<dbReference type="InterPro" id="IPR051544">
    <property type="entry name" value="TPS_OM_transporter"/>
</dbReference>
<reference evidence="7 8" key="1">
    <citation type="submission" date="2016-10" db="EMBL/GenBank/DDBJ databases">
        <authorList>
            <person name="de Groot N.N."/>
        </authorList>
    </citation>
    <scope>NUCLEOTIDE SEQUENCE [LARGE SCALE GENOMIC DNA]</scope>
    <source>
        <strain evidence="7 8">LMG 23650</strain>
    </source>
</reference>
<dbReference type="STRING" id="420953.SAMN05192543_10765"/>
<dbReference type="PANTHER" id="PTHR34597">
    <property type="entry name" value="SLR1661 PROTEIN"/>
    <property type="match status" value="1"/>
</dbReference>
<name>A0A1I3R878_9BURK</name>
<proteinExistence type="predicted"/>
<dbReference type="Gene3D" id="3.10.20.310">
    <property type="entry name" value="membrane protein fhac"/>
    <property type="match status" value="1"/>
</dbReference>
<keyword evidence="2" id="KW-0812">Transmembrane</keyword>
<keyword evidence="8" id="KW-1185">Reference proteome</keyword>
<feature type="chain" id="PRO_5011441585" evidence="4">
    <location>
        <begin position="23"/>
        <end position="560"/>
    </location>
</feature>
<evidence type="ECO:0000256" key="1">
    <source>
        <dbReference type="ARBA" id="ARBA00022452"/>
    </source>
</evidence>
<keyword evidence="3" id="KW-0998">Cell outer membrane</keyword>
<evidence type="ECO:0000256" key="2">
    <source>
        <dbReference type="ARBA" id="ARBA00022692"/>
    </source>
</evidence>
<feature type="domain" description="Polypeptide-transport-associated ShlB-type" evidence="6">
    <location>
        <begin position="67"/>
        <end position="141"/>
    </location>
</feature>
<dbReference type="InterPro" id="IPR005565">
    <property type="entry name" value="Hemolysn_activator_HlyB_C"/>
</dbReference>
<feature type="domain" description="Haemolysin activator HlyB C-terminal" evidence="5">
    <location>
        <begin position="330"/>
        <end position="520"/>
    </location>
</feature>
<keyword evidence="1" id="KW-0472">Membrane</keyword>
<dbReference type="Proteomes" id="UP000199548">
    <property type="component" value="Unassembled WGS sequence"/>
</dbReference>
<dbReference type="Pfam" id="PF03865">
    <property type="entry name" value="ShlB"/>
    <property type="match status" value="1"/>
</dbReference>
<evidence type="ECO:0000259" key="5">
    <source>
        <dbReference type="Pfam" id="PF03865"/>
    </source>
</evidence>
<organism evidence="7 8">
    <name type="scientific">Paraburkholderia megapolitana</name>
    <dbReference type="NCBI Taxonomy" id="420953"/>
    <lineage>
        <taxon>Bacteria</taxon>
        <taxon>Pseudomonadati</taxon>
        <taxon>Pseudomonadota</taxon>
        <taxon>Betaproteobacteria</taxon>
        <taxon>Burkholderiales</taxon>
        <taxon>Burkholderiaceae</taxon>
        <taxon>Paraburkholderia</taxon>
    </lineage>
</organism>
<sequence length="560" mass="59988">MKLGYKKWSLLLAVVAAGAAQAQSRAAGGNPLDSLPQINVPQKGPSVTVQVQPQAPQLQELLARQLTPSKIQVEGVKSIPFDDVASRFTPLVGKTITIGELIEVANGVTKLYQERGYALSFAFVPAQTFENNVVRVTIVEGYVANVNITGKPGSLEGRIRSIAAHIQADHPLRLSTFQRYTQIFGLLPGVKVAATVEPPTNTDGAGTLNLAVDRKKFDVSTGLDFNHPGFQGLLTATENGLTSLGEQLSISALFPPGRDNETYFAAHASVPIGSDGLIGKIDATRYRGNPVDNPGLPNTITRTVVNEKLAGSLAYPLLLSNTRSVLGTVTAYASHDQDSYYSTVNGLSFGLRSQVRVLQLQADYTDIQPTQVRKASINVAKAFDVLGASKSFDRNSSLISGTNPVSLTFTRTGANFSQTNTWPFKIGTSFSAIGQYSPDSLPTSEQIAFGAQRFALGYEPGEASGDSGWGAAFEVNRPIAVGFTYLQTFTPYVSFDMARIYLHTGTPSPSRLSSVALGFRVTDTKYYSLDLSVAKPIADAPVESSSRSPRVNATFSYQLN</sequence>
<evidence type="ECO:0000256" key="3">
    <source>
        <dbReference type="ARBA" id="ARBA00023237"/>
    </source>
</evidence>
<evidence type="ECO:0000313" key="7">
    <source>
        <dbReference type="EMBL" id="SFJ41859.1"/>
    </source>
</evidence>
<dbReference type="Pfam" id="PF08479">
    <property type="entry name" value="POTRA_2"/>
    <property type="match status" value="1"/>
</dbReference>
<protein>
    <submittedName>
        <fullName evidence="7">Hemolysin activation/secretion protein</fullName>
    </submittedName>
</protein>
<dbReference type="GO" id="GO:0098046">
    <property type="term" value="C:type V protein secretion system complex"/>
    <property type="evidence" value="ECO:0007669"/>
    <property type="project" value="TreeGrafter"/>
</dbReference>
<dbReference type="AlphaFoldDB" id="A0A1I3R878"/>
<keyword evidence="4" id="KW-0732">Signal</keyword>
<gene>
    <name evidence="7" type="ORF">SAMN05192543_10765</name>
</gene>
<dbReference type="GO" id="GO:0008320">
    <property type="term" value="F:protein transmembrane transporter activity"/>
    <property type="evidence" value="ECO:0007669"/>
    <property type="project" value="TreeGrafter"/>
</dbReference>
<evidence type="ECO:0000256" key="4">
    <source>
        <dbReference type="SAM" id="SignalP"/>
    </source>
</evidence>
<dbReference type="GO" id="GO:0046819">
    <property type="term" value="P:protein secretion by the type V secretion system"/>
    <property type="evidence" value="ECO:0007669"/>
    <property type="project" value="TreeGrafter"/>
</dbReference>
<dbReference type="PANTHER" id="PTHR34597:SF6">
    <property type="entry name" value="BLR6126 PROTEIN"/>
    <property type="match status" value="1"/>
</dbReference>
<dbReference type="OrthoDB" id="5753546at2"/>
<feature type="signal peptide" evidence="4">
    <location>
        <begin position="1"/>
        <end position="22"/>
    </location>
</feature>
<evidence type="ECO:0000313" key="8">
    <source>
        <dbReference type="Proteomes" id="UP000199548"/>
    </source>
</evidence>
<dbReference type="EMBL" id="FOQU01000007">
    <property type="protein sequence ID" value="SFJ41859.1"/>
    <property type="molecule type" value="Genomic_DNA"/>
</dbReference>
<keyword evidence="1" id="KW-1134">Transmembrane beta strand</keyword>
<dbReference type="Gene3D" id="2.40.160.50">
    <property type="entry name" value="membrane protein fhac: a member of the omp85/tpsb transporter family"/>
    <property type="match status" value="1"/>
</dbReference>
<evidence type="ECO:0000259" key="6">
    <source>
        <dbReference type="Pfam" id="PF08479"/>
    </source>
</evidence>
<dbReference type="RefSeq" id="WP_091016114.1">
    <property type="nucleotide sequence ID" value="NZ_CP041745.1"/>
</dbReference>
<dbReference type="InterPro" id="IPR013686">
    <property type="entry name" value="Polypept-transport_assoc_ShlB"/>
</dbReference>
<accession>A0A1I3R878</accession>